<proteinExistence type="evidence at transcript level"/>
<dbReference type="AlphaFoldDB" id="I3SQT4"/>
<organism evidence="1">
    <name type="scientific">Lotus japonicus</name>
    <name type="common">Lotus corniculatus var. japonicus</name>
    <dbReference type="NCBI Taxonomy" id="34305"/>
    <lineage>
        <taxon>Eukaryota</taxon>
        <taxon>Viridiplantae</taxon>
        <taxon>Streptophyta</taxon>
        <taxon>Embryophyta</taxon>
        <taxon>Tracheophyta</taxon>
        <taxon>Spermatophyta</taxon>
        <taxon>Magnoliopsida</taxon>
        <taxon>eudicotyledons</taxon>
        <taxon>Gunneridae</taxon>
        <taxon>Pentapetalae</taxon>
        <taxon>rosids</taxon>
        <taxon>fabids</taxon>
        <taxon>Fabales</taxon>
        <taxon>Fabaceae</taxon>
        <taxon>Papilionoideae</taxon>
        <taxon>50 kb inversion clade</taxon>
        <taxon>NPAAA clade</taxon>
        <taxon>Hologalegina</taxon>
        <taxon>robinioid clade</taxon>
        <taxon>Loteae</taxon>
        <taxon>Lotus</taxon>
    </lineage>
</organism>
<evidence type="ECO:0000313" key="1">
    <source>
        <dbReference type="EMBL" id="AFK42626.1"/>
    </source>
</evidence>
<dbReference type="EMBL" id="BT142832">
    <property type="protein sequence ID" value="AFK42626.1"/>
    <property type="molecule type" value="mRNA"/>
</dbReference>
<reference evidence="1" key="1">
    <citation type="submission" date="2012-05" db="EMBL/GenBank/DDBJ databases">
        <authorList>
            <person name="Krishnakumar V."/>
            <person name="Cheung F."/>
            <person name="Xiao Y."/>
            <person name="Chan A."/>
            <person name="Moskal W.A."/>
            <person name="Town C.D."/>
        </authorList>
    </citation>
    <scope>NUCLEOTIDE SEQUENCE</scope>
</reference>
<name>I3SQT4_LOTJA</name>
<accession>I3SQT4</accession>
<protein>
    <submittedName>
        <fullName evidence="1">Uncharacterized protein</fullName>
    </submittedName>
</protein>
<sequence length="34" mass="4011">MIGFFTLLRHHFPPWQGRLSVKWMLEAPTLGQTN</sequence>